<accession>A0A2M6WCJ1</accession>
<organism evidence="1 2">
    <name type="scientific">Candidatus Komeilibacteria bacterium CG10_big_fil_rev_8_21_14_0_10_41_13</name>
    <dbReference type="NCBI Taxonomy" id="1974476"/>
    <lineage>
        <taxon>Bacteria</taxon>
        <taxon>Candidatus Komeiliibacteriota</taxon>
    </lineage>
</organism>
<sequence>MTTSDKKIKVWLVTVDMGYGHQRASYPLKHLAYQGVINANTYKGIIKQDKEAWLNQRKAYEAISRFKRVPVIGDMVFGLMD</sequence>
<dbReference type="AlphaFoldDB" id="A0A2M6WCJ1"/>
<dbReference type="Proteomes" id="UP000230543">
    <property type="component" value="Unassembled WGS sequence"/>
</dbReference>
<comment type="caution">
    <text evidence="1">The sequence shown here is derived from an EMBL/GenBank/DDBJ whole genome shotgun (WGS) entry which is preliminary data.</text>
</comment>
<dbReference type="EMBL" id="PFBO01000053">
    <property type="protein sequence ID" value="PIT90511.1"/>
    <property type="molecule type" value="Genomic_DNA"/>
</dbReference>
<reference evidence="2" key="1">
    <citation type="submission" date="2017-09" db="EMBL/GenBank/DDBJ databases">
        <title>Depth-based differentiation of microbial function through sediment-hosted aquifers and enrichment of novel symbionts in the deep terrestrial subsurface.</title>
        <authorList>
            <person name="Probst A.J."/>
            <person name="Ladd B."/>
            <person name="Jarett J.K."/>
            <person name="Geller-Mcgrath D.E."/>
            <person name="Sieber C.M.K."/>
            <person name="Emerson J.B."/>
            <person name="Anantharaman K."/>
            <person name="Thomas B.C."/>
            <person name="Malmstrom R."/>
            <person name="Stieglmeier M."/>
            <person name="Klingl A."/>
            <person name="Woyke T."/>
            <person name="Ryan C.M."/>
            <person name="Banfield J.F."/>
        </authorList>
    </citation>
    <scope>NUCLEOTIDE SEQUENCE [LARGE SCALE GENOMIC DNA]</scope>
</reference>
<proteinExistence type="predicted"/>
<protein>
    <submittedName>
        <fullName evidence="1">Uncharacterized protein</fullName>
    </submittedName>
</protein>
<evidence type="ECO:0000313" key="1">
    <source>
        <dbReference type="EMBL" id="PIT90511.1"/>
    </source>
</evidence>
<evidence type="ECO:0000313" key="2">
    <source>
        <dbReference type="Proteomes" id="UP000230543"/>
    </source>
</evidence>
<name>A0A2M6WCJ1_9BACT</name>
<gene>
    <name evidence="1" type="ORF">COU22_01745</name>
</gene>
<feature type="non-terminal residue" evidence="1">
    <location>
        <position position="81"/>
    </location>
</feature>